<dbReference type="AlphaFoldDB" id="M5CFP5"/>
<organism evidence="1 3">
    <name type="scientific">Thanatephorus cucumeris (strain AG1-IB / isolate 7/3/14)</name>
    <name type="common">Lettuce bottom rot fungus</name>
    <name type="synonym">Rhizoctonia solani</name>
    <dbReference type="NCBI Taxonomy" id="1108050"/>
    <lineage>
        <taxon>Eukaryota</taxon>
        <taxon>Fungi</taxon>
        <taxon>Dikarya</taxon>
        <taxon>Basidiomycota</taxon>
        <taxon>Agaricomycotina</taxon>
        <taxon>Agaricomycetes</taxon>
        <taxon>Cantharellales</taxon>
        <taxon>Ceratobasidiaceae</taxon>
        <taxon>Rhizoctonia</taxon>
        <taxon>Rhizoctonia solani AG-1</taxon>
    </lineage>
</organism>
<evidence type="ECO:0000313" key="2">
    <source>
        <dbReference type="EMBL" id="CCO38235.1"/>
    </source>
</evidence>
<dbReference type="EMBL" id="CAOJ01019539">
    <property type="protein sequence ID" value="CCO38234.1"/>
    <property type="molecule type" value="Genomic_DNA"/>
</dbReference>
<accession>M5CFP5</accession>
<reference evidence="1" key="1">
    <citation type="submission" date="2012-10" db="EMBL/GenBank/DDBJ databases">
        <authorList>
            <person name="Jelonek L."/>
        </authorList>
    </citation>
    <scope>NUCLEOTIDE SEQUENCE</scope>
    <source>
        <strain evidence="1">Isolate 7/3/14</strain>
    </source>
</reference>
<dbReference type="EMBL" id="CAOJ01019540">
    <property type="protein sequence ID" value="CCO38235.1"/>
    <property type="molecule type" value="Genomic_DNA"/>
</dbReference>
<gene>
    <name evidence="1" type="ORF">BN14_12402</name>
    <name evidence="2" type="ORF">BN14_12403</name>
</gene>
<proteinExistence type="predicted"/>
<dbReference type="Proteomes" id="UP000012065">
    <property type="component" value="Unassembled WGS sequence"/>
</dbReference>
<evidence type="ECO:0000313" key="1">
    <source>
        <dbReference type="EMBL" id="CCO38234.1"/>
    </source>
</evidence>
<comment type="caution">
    <text evidence="1">The sequence shown here is derived from an EMBL/GenBank/DDBJ whole genome shotgun (WGS) entry which is preliminary data.</text>
</comment>
<evidence type="ECO:0000313" key="3">
    <source>
        <dbReference type="Proteomes" id="UP000012065"/>
    </source>
</evidence>
<protein>
    <submittedName>
        <fullName evidence="1">Uncharacterized protein</fullName>
    </submittedName>
</protein>
<sequence length="73" mass="7920">MSVLSRVQVILSFEIEEFQNALDNIEGSLAETPEASLRYIVIDPITPLLAGQITACKDRRGSQTDGIGAKQNS</sequence>
<name>M5CFP5_THACB</name>
<reference evidence="1 3" key="2">
    <citation type="journal article" date="2013" name="J. Biotechnol.">
        <title>Establishment and interpretation of the genome sequence of the phytopathogenic fungus Rhizoctonia solani AG1-IB isolate 7/3/14.</title>
        <authorList>
            <person name="Wibberg D.W."/>
            <person name="Jelonek L.J."/>
            <person name="Rupp O.R."/>
            <person name="Hennig M.H."/>
            <person name="Eikmeyer F.E."/>
            <person name="Goesmann A.G."/>
            <person name="Hartmann A.H."/>
            <person name="Borriss R.B."/>
            <person name="Grosch R.G."/>
            <person name="Puehler A.P."/>
            <person name="Schlueter A.S."/>
        </authorList>
    </citation>
    <scope>NUCLEOTIDE SEQUENCE [LARGE SCALE GENOMIC DNA]</scope>
    <source>
        <strain evidence="3">AG1-IB / isolate 7/3/14</strain>
        <strain evidence="1">Isolate 7/3/14</strain>
    </source>
</reference>
<dbReference type="HOGENOM" id="CLU_2706532_0_0_1"/>